<comment type="subcellular location">
    <subcellularLocation>
        <location evidence="1">Nucleus</location>
    </subcellularLocation>
</comment>
<sequence length="517" mass="60923">IRAWLQRKSGYEKASLGELLEESHHADEDHEQEIDIAALEQPIRKTLCQYSEEEKRKSFKYECEWSKCKFMSGTDRKYFLHVESHAEITLDKQSRSYVCEWDLCDFLTVDRNEFMGHVHYHAYHTKLKVHGASMHMLLKMPSCNNDSRARNTIDKRPVTFRCEWGGCTERFNKAMHFFHHASNHLIDQFGPDKKSSRVPLPCRWSLCKETYQLTQKASRHIKVHTTEREIACYNCGTDFWSRVKFVDHCVRQVEMSLRKYKCTLCDRYFPTMKLMKMHRVDHRRRLQCQLCPLMCIGKSNLARHMLYRHLKQRNFKCGQCEYAGYTKQDLNDHLRTHDTTKIFRCEEFGCNVAYKTEQSIKRHISWHYNLPTPLYECHLCNGKRYTDSVKMSKHFQFVHQLQHPPGYGRYRYKADKDGIFRFAVYVQEKWAKESKSEKVDETSSCTIAVSSDEDDDGESATGKQTDRPQSNSTIQPVTTHGAAAYAPLKGKPSIKSHHFTVMKRYLKPSKKVMKTEN</sequence>
<evidence type="ECO:0000256" key="8">
    <source>
        <dbReference type="PROSITE-ProRule" id="PRU00042"/>
    </source>
</evidence>
<keyword evidence="3 8" id="KW-0863">Zinc-finger</keyword>
<reference evidence="12" key="1">
    <citation type="submission" date="2013-03" db="EMBL/GenBank/DDBJ databases">
        <title>The Genome Sequence of Anopheles minimus MINIMUS1.</title>
        <authorList>
            <consortium name="The Broad Institute Genomics Platform"/>
            <person name="Neafsey D.E."/>
            <person name="Walton C."/>
            <person name="Walker B."/>
            <person name="Young S.K."/>
            <person name="Zeng Q."/>
            <person name="Gargeya S."/>
            <person name="Fitzgerald M."/>
            <person name="Haas B."/>
            <person name="Abouelleil A."/>
            <person name="Allen A.W."/>
            <person name="Alvarado L."/>
            <person name="Arachchi H.M."/>
            <person name="Berlin A.M."/>
            <person name="Chapman S.B."/>
            <person name="Gainer-Dewar J."/>
            <person name="Goldberg J."/>
            <person name="Griggs A."/>
            <person name="Gujja S."/>
            <person name="Hansen M."/>
            <person name="Howarth C."/>
            <person name="Imamovic A."/>
            <person name="Ireland A."/>
            <person name="Larimer J."/>
            <person name="McCowan C."/>
            <person name="Murphy C."/>
            <person name="Pearson M."/>
            <person name="Poon T.W."/>
            <person name="Priest M."/>
            <person name="Roberts A."/>
            <person name="Saif S."/>
            <person name="Shea T."/>
            <person name="Sisk P."/>
            <person name="Sykes S."/>
            <person name="Wortman J."/>
            <person name="Nusbaum C."/>
            <person name="Birren B."/>
        </authorList>
    </citation>
    <scope>NUCLEOTIDE SEQUENCE [LARGE SCALE GENOMIC DNA]</scope>
    <source>
        <strain evidence="12">MINIMUS1</strain>
    </source>
</reference>
<dbReference type="InterPro" id="IPR051061">
    <property type="entry name" value="Zinc_finger_trans_reg"/>
</dbReference>
<dbReference type="STRING" id="112268.A0A3F2Z0Y9"/>
<keyword evidence="6" id="KW-0804">Transcription</keyword>
<dbReference type="PROSITE" id="PS00028">
    <property type="entry name" value="ZINC_FINGER_C2H2_1"/>
    <property type="match status" value="5"/>
</dbReference>
<dbReference type="InterPro" id="IPR013087">
    <property type="entry name" value="Znf_C2H2_type"/>
</dbReference>
<feature type="region of interest" description="Disordered" evidence="9">
    <location>
        <begin position="442"/>
        <end position="490"/>
    </location>
</feature>
<dbReference type="GO" id="GO:0005634">
    <property type="term" value="C:nucleus"/>
    <property type="evidence" value="ECO:0007669"/>
    <property type="project" value="UniProtKB-SubCell"/>
</dbReference>
<dbReference type="Proteomes" id="UP000075920">
    <property type="component" value="Unassembled WGS sequence"/>
</dbReference>
<dbReference type="PANTHER" id="PTHR46179">
    <property type="entry name" value="ZINC FINGER PROTEIN"/>
    <property type="match status" value="1"/>
</dbReference>
<feature type="domain" description="C2H2-type" evidence="10">
    <location>
        <begin position="200"/>
        <end position="229"/>
    </location>
</feature>
<evidence type="ECO:0000256" key="3">
    <source>
        <dbReference type="ARBA" id="ARBA00022771"/>
    </source>
</evidence>
<dbReference type="PROSITE" id="PS50157">
    <property type="entry name" value="ZINC_FINGER_C2H2_2"/>
    <property type="match status" value="3"/>
</dbReference>
<evidence type="ECO:0000256" key="9">
    <source>
        <dbReference type="SAM" id="MobiDB-lite"/>
    </source>
</evidence>
<evidence type="ECO:0000256" key="4">
    <source>
        <dbReference type="ARBA" id="ARBA00022833"/>
    </source>
</evidence>
<dbReference type="SUPFAM" id="SSF57667">
    <property type="entry name" value="beta-beta-alpha zinc fingers"/>
    <property type="match status" value="2"/>
</dbReference>
<keyword evidence="12" id="KW-1185">Reference proteome</keyword>
<evidence type="ECO:0000256" key="6">
    <source>
        <dbReference type="ARBA" id="ARBA00023163"/>
    </source>
</evidence>
<feature type="compositionally biased region" description="Polar residues" evidence="9">
    <location>
        <begin position="461"/>
        <end position="478"/>
    </location>
</feature>
<dbReference type="PANTHER" id="PTHR46179:SF13">
    <property type="entry name" value="C2H2-TYPE DOMAIN-CONTAINING PROTEIN"/>
    <property type="match status" value="1"/>
</dbReference>
<dbReference type="VEuPathDB" id="VectorBase:AMIN016150"/>
<dbReference type="SMART" id="SM00355">
    <property type="entry name" value="ZnF_C2H2"/>
    <property type="match status" value="9"/>
</dbReference>
<feature type="domain" description="C2H2-type" evidence="10">
    <location>
        <begin position="260"/>
        <end position="287"/>
    </location>
</feature>
<dbReference type="AlphaFoldDB" id="A0A3F2Z0Y9"/>
<evidence type="ECO:0000313" key="11">
    <source>
        <dbReference type="EnsemblMetazoa" id="AMIN016150-PA"/>
    </source>
</evidence>
<dbReference type="InterPro" id="IPR036236">
    <property type="entry name" value="Znf_C2H2_sf"/>
</dbReference>
<dbReference type="EnsemblMetazoa" id="AMIN016150-RA">
    <property type="protein sequence ID" value="AMIN016150-PA"/>
    <property type="gene ID" value="AMIN016150"/>
</dbReference>
<name>A0A3F2Z0Y9_9DIPT</name>
<dbReference type="GO" id="GO:0008270">
    <property type="term" value="F:zinc ion binding"/>
    <property type="evidence" value="ECO:0007669"/>
    <property type="project" value="UniProtKB-KW"/>
</dbReference>
<proteinExistence type="predicted"/>
<keyword evidence="7" id="KW-0539">Nucleus</keyword>
<evidence type="ECO:0000256" key="5">
    <source>
        <dbReference type="ARBA" id="ARBA00023015"/>
    </source>
</evidence>
<keyword evidence="5" id="KW-0805">Transcription regulation</keyword>
<evidence type="ECO:0000256" key="1">
    <source>
        <dbReference type="ARBA" id="ARBA00004123"/>
    </source>
</evidence>
<accession>A0A3F2Z0Y9</accession>
<dbReference type="GO" id="GO:0006357">
    <property type="term" value="P:regulation of transcription by RNA polymerase II"/>
    <property type="evidence" value="ECO:0007669"/>
    <property type="project" value="TreeGrafter"/>
</dbReference>
<evidence type="ECO:0000313" key="12">
    <source>
        <dbReference type="Proteomes" id="UP000075920"/>
    </source>
</evidence>
<keyword evidence="2" id="KW-0479">Metal-binding</keyword>
<evidence type="ECO:0000259" key="10">
    <source>
        <dbReference type="PROSITE" id="PS50157"/>
    </source>
</evidence>
<protein>
    <recommendedName>
        <fullName evidence="10">C2H2-type domain-containing protein</fullName>
    </recommendedName>
</protein>
<reference evidence="11" key="2">
    <citation type="submission" date="2020-05" db="UniProtKB">
        <authorList>
            <consortium name="EnsemblMetazoa"/>
        </authorList>
    </citation>
    <scope>IDENTIFICATION</scope>
    <source>
        <strain evidence="11">MINIMUS1</strain>
    </source>
</reference>
<keyword evidence="4" id="KW-0862">Zinc</keyword>
<evidence type="ECO:0000256" key="2">
    <source>
        <dbReference type="ARBA" id="ARBA00022723"/>
    </source>
</evidence>
<feature type="domain" description="C2H2-type" evidence="10">
    <location>
        <begin position="315"/>
        <end position="342"/>
    </location>
</feature>
<evidence type="ECO:0000256" key="7">
    <source>
        <dbReference type="ARBA" id="ARBA00023242"/>
    </source>
</evidence>
<organism evidence="11 12">
    <name type="scientific">Anopheles minimus</name>
    <dbReference type="NCBI Taxonomy" id="112268"/>
    <lineage>
        <taxon>Eukaryota</taxon>
        <taxon>Metazoa</taxon>
        <taxon>Ecdysozoa</taxon>
        <taxon>Arthropoda</taxon>
        <taxon>Hexapoda</taxon>
        <taxon>Insecta</taxon>
        <taxon>Pterygota</taxon>
        <taxon>Neoptera</taxon>
        <taxon>Endopterygota</taxon>
        <taxon>Diptera</taxon>
        <taxon>Nematocera</taxon>
        <taxon>Culicoidea</taxon>
        <taxon>Culicidae</taxon>
        <taxon>Anophelinae</taxon>
        <taxon>Anopheles</taxon>
    </lineage>
</organism>
<dbReference type="Gene3D" id="3.30.160.60">
    <property type="entry name" value="Classic Zinc Finger"/>
    <property type="match status" value="2"/>
</dbReference>